<dbReference type="PANTHER" id="PTHR43394">
    <property type="entry name" value="ATP-DEPENDENT PERMEASE MDL1, MITOCHONDRIAL"/>
    <property type="match status" value="1"/>
</dbReference>
<dbReference type="SUPFAM" id="SSF52540">
    <property type="entry name" value="P-loop containing nucleoside triphosphate hydrolases"/>
    <property type="match status" value="2"/>
</dbReference>
<feature type="transmembrane region" description="Helical" evidence="5">
    <location>
        <begin position="690"/>
        <end position="711"/>
    </location>
</feature>
<feature type="domain" description="ABC transmembrane type-1" evidence="7">
    <location>
        <begin position="824"/>
        <end position="923"/>
    </location>
</feature>
<feature type="transmembrane region" description="Helical" evidence="5">
    <location>
        <begin position="856"/>
        <end position="885"/>
    </location>
</feature>
<dbReference type="Proteomes" id="UP000187209">
    <property type="component" value="Unassembled WGS sequence"/>
</dbReference>
<accession>A0A1R2B427</accession>
<dbReference type="GO" id="GO:0140359">
    <property type="term" value="F:ABC-type transporter activity"/>
    <property type="evidence" value="ECO:0007669"/>
    <property type="project" value="InterPro"/>
</dbReference>
<reference evidence="8 9" key="1">
    <citation type="submission" date="2016-11" db="EMBL/GenBank/DDBJ databases">
        <title>The macronuclear genome of Stentor coeruleus: a giant cell with tiny introns.</title>
        <authorList>
            <person name="Slabodnick M."/>
            <person name="Ruby J.G."/>
            <person name="Reiff S.B."/>
            <person name="Swart E.C."/>
            <person name="Gosai S."/>
            <person name="Prabakaran S."/>
            <person name="Witkowska E."/>
            <person name="Larue G.E."/>
            <person name="Fisher S."/>
            <person name="Freeman R.M."/>
            <person name="Gunawardena J."/>
            <person name="Chu W."/>
            <person name="Stover N.A."/>
            <person name="Gregory B.D."/>
            <person name="Nowacki M."/>
            <person name="Derisi J."/>
            <person name="Roy S.W."/>
            <person name="Marshall W.F."/>
            <person name="Sood P."/>
        </authorList>
    </citation>
    <scope>NUCLEOTIDE SEQUENCE [LARGE SCALE GENOMIC DNA]</scope>
    <source>
        <strain evidence="8">WM001</strain>
    </source>
</reference>
<dbReference type="EMBL" id="MPUH01000984">
    <property type="protein sequence ID" value="OMJ71497.1"/>
    <property type="molecule type" value="Genomic_DNA"/>
</dbReference>
<proteinExistence type="predicted"/>
<dbReference type="InterPro" id="IPR011527">
    <property type="entry name" value="ABC1_TM_dom"/>
</dbReference>
<organism evidence="8 9">
    <name type="scientific">Stentor coeruleus</name>
    <dbReference type="NCBI Taxonomy" id="5963"/>
    <lineage>
        <taxon>Eukaryota</taxon>
        <taxon>Sar</taxon>
        <taxon>Alveolata</taxon>
        <taxon>Ciliophora</taxon>
        <taxon>Postciliodesmatophora</taxon>
        <taxon>Heterotrichea</taxon>
        <taxon>Heterotrichida</taxon>
        <taxon>Stentoridae</taxon>
        <taxon>Stentor</taxon>
    </lineage>
</organism>
<evidence type="ECO:0000259" key="7">
    <source>
        <dbReference type="PROSITE" id="PS50929"/>
    </source>
</evidence>
<name>A0A1R2B427_9CILI</name>
<comment type="subcellular location">
    <subcellularLocation>
        <location evidence="1">Membrane</location>
        <topology evidence="1">Multi-pass membrane protein</topology>
    </subcellularLocation>
</comment>
<feature type="transmembrane region" description="Helical" evidence="5">
    <location>
        <begin position="101"/>
        <end position="122"/>
    </location>
</feature>
<keyword evidence="3 5" id="KW-1133">Transmembrane helix</keyword>
<feature type="transmembrane region" description="Helical" evidence="5">
    <location>
        <begin position="49"/>
        <end position="71"/>
    </location>
</feature>
<comment type="caution">
    <text evidence="8">The sequence shown here is derived from an EMBL/GenBank/DDBJ whole genome shotgun (WGS) entry which is preliminary data.</text>
</comment>
<dbReference type="InterPro" id="IPR003439">
    <property type="entry name" value="ABC_transporter-like_ATP-bd"/>
</dbReference>
<gene>
    <name evidence="8" type="ORF">SteCoe_30279</name>
</gene>
<dbReference type="AlphaFoldDB" id="A0A1R2B427"/>
<dbReference type="GO" id="GO:0016020">
    <property type="term" value="C:membrane"/>
    <property type="evidence" value="ECO:0007669"/>
    <property type="project" value="UniProtKB-SubCell"/>
</dbReference>
<evidence type="ECO:0000256" key="2">
    <source>
        <dbReference type="ARBA" id="ARBA00022692"/>
    </source>
</evidence>
<dbReference type="GO" id="GO:0005524">
    <property type="term" value="F:ATP binding"/>
    <property type="evidence" value="ECO:0007669"/>
    <property type="project" value="InterPro"/>
</dbReference>
<dbReference type="InterPro" id="IPR039421">
    <property type="entry name" value="Type_1_exporter"/>
</dbReference>
<evidence type="ECO:0000256" key="3">
    <source>
        <dbReference type="ARBA" id="ARBA00022989"/>
    </source>
</evidence>
<evidence type="ECO:0000259" key="6">
    <source>
        <dbReference type="PROSITE" id="PS50893"/>
    </source>
</evidence>
<keyword evidence="2 5" id="KW-0812">Transmembrane</keyword>
<feature type="transmembrane region" description="Helical" evidence="5">
    <location>
        <begin position="317"/>
        <end position="336"/>
    </location>
</feature>
<evidence type="ECO:0000256" key="4">
    <source>
        <dbReference type="ARBA" id="ARBA00023136"/>
    </source>
</evidence>
<dbReference type="Pfam" id="PF00664">
    <property type="entry name" value="ABC_membrane"/>
    <property type="match status" value="3"/>
</dbReference>
<feature type="transmembrane region" description="Helical" evidence="5">
    <location>
        <begin position="172"/>
        <end position="189"/>
    </location>
</feature>
<dbReference type="OrthoDB" id="6593433at2759"/>
<feature type="transmembrane region" description="Helical" evidence="5">
    <location>
        <begin position="638"/>
        <end position="664"/>
    </location>
</feature>
<feature type="domain" description="ABC transmembrane type-1" evidence="7">
    <location>
        <begin position="101"/>
        <end position="344"/>
    </location>
</feature>
<dbReference type="InterPro" id="IPR036640">
    <property type="entry name" value="ABC1_TM_sf"/>
</dbReference>
<keyword evidence="9" id="KW-1185">Reference proteome</keyword>
<evidence type="ECO:0000256" key="1">
    <source>
        <dbReference type="ARBA" id="ARBA00004141"/>
    </source>
</evidence>
<dbReference type="GO" id="GO:0016887">
    <property type="term" value="F:ATP hydrolysis activity"/>
    <property type="evidence" value="ECO:0007669"/>
    <property type="project" value="InterPro"/>
</dbReference>
<dbReference type="SUPFAM" id="SSF90123">
    <property type="entry name" value="ABC transporter transmembrane region"/>
    <property type="match status" value="2"/>
</dbReference>
<feature type="transmembrane region" description="Helical" evidence="5">
    <location>
        <begin position="897"/>
        <end position="917"/>
    </location>
</feature>
<dbReference type="InterPro" id="IPR027417">
    <property type="entry name" value="P-loop_NTPase"/>
</dbReference>
<evidence type="ECO:0000313" key="8">
    <source>
        <dbReference type="EMBL" id="OMJ71497.1"/>
    </source>
</evidence>
<sequence>MPDRLTRLPTMYKFLDKSVETSLLLPKEPPKKSSRSFITLYQYSSLTDYMLLSFSLVLTVLFSAISVKLIVRIGDFIEIAGTYRFNLSKYYNEQHDTGENLLLLGFLIYSLCWLALFLSVVLGNNIASKWREAYIAAVMQKPVSWHEKQENVLIDTIEKDLMLIQTACGEKILLIVSALTFYLACWIHSFTMHYGLTLVACIMIPFQLLAAFLLEKASVRNPTGDHRELDPEIAEIVENNIRYREENAQESVIEKYIQKINGYCTKTTAKGTLHGFGWAMFFVVLYSFSAGLFYMISQILLQRPEWWLGDYLITSEEAVMIFIATAMSNFYLGWIMPSISHINAGMNAAVRVDYIVKKNEDINGYKRLASVKGKVDFINVTFKNLKNISFRIAIGENISILGASGTGKSIIGDLLTGIYCCDSGKIMVDEFDVSEANSSDLREFIVVVPQNPEIFDENFRENLTLGRNAAQDEIESVTKMVGVHKFIMKNGGYNAPMPETNLFIKHQISLARALIVKPKILIIDDLLSTLPNQPFDNTSYHIEISRILSKIIQNQTSILLTSSPSLSNISQKIFVLQNGSLQDYSSIDEALKTPIVKSLKSSEKSLSKIQNFNETKETPKNITSSQALWSIIKMEAHFWPWLIIAGAGGIVAGITFPIFGYFFADNIATLLYLHGSFDKDQIKEDMIDRIIETILILIALTVLCFGLGRAAGLHTRKLREQIIRSLLTCPTTRLENIEYKKNKIQELLCEDCENAGNFIGAIFGIIILVFAAIGGSLHYSFDADKTLAYIVLSIVPFIILSSLITEMIIISTIFLCPSIEFKHIDNIRAIHQYNKQYYYQEKYLRKYREAENNMNYLLYINITVISCKFLVMFCFWGIIALYSASNIKDGDLALDDMFIICFCVMFCYWSFLVANALMPDVVSCLQSTKRIINFIYEAENEGKKESQNITGQVVFKNVCFRYPKSYHFSLLNINFSLQGKNVLNLLNNDNAIADILLRHYTNFSGEILLDNKPLETYKISYLRNCILYVNTKPIIFVSGIYDLLNPTGKYFRKDIEKVVEKYNIHDINDITKSEYWKGVAKAKIELKKPKIVIAEENCDIETGDYTLIILGQKGLNQGHVVITCQGVCVEQGNHEELLKSSGSLYKNLYQAN</sequence>
<dbReference type="PROSITE" id="PS50929">
    <property type="entry name" value="ABC_TM1F"/>
    <property type="match status" value="2"/>
</dbReference>
<dbReference type="Pfam" id="PF00005">
    <property type="entry name" value="ABC_tran"/>
    <property type="match status" value="1"/>
</dbReference>
<dbReference type="Gene3D" id="1.20.1560.10">
    <property type="entry name" value="ABC transporter type 1, transmembrane domain"/>
    <property type="match status" value="2"/>
</dbReference>
<dbReference type="Gene3D" id="3.40.50.300">
    <property type="entry name" value="P-loop containing nucleotide triphosphate hydrolases"/>
    <property type="match status" value="2"/>
</dbReference>
<feature type="transmembrane region" description="Helical" evidence="5">
    <location>
        <begin position="276"/>
        <end position="297"/>
    </location>
</feature>
<feature type="transmembrane region" description="Helical" evidence="5">
    <location>
        <begin position="195"/>
        <end position="214"/>
    </location>
</feature>
<feature type="transmembrane region" description="Helical" evidence="5">
    <location>
        <begin position="758"/>
        <end position="781"/>
    </location>
</feature>
<evidence type="ECO:0000256" key="5">
    <source>
        <dbReference type="SAM" id="Phobius"/>
    </source>
</evidence>
<keyword evidence="4 5" id="KW-0472">Membrane</keyword>
<evidence type="ECO:0008006" key="10">
    <source>
        <dbReference type="Google" id="ProtNLM"/>
    </source>
</evidence>
<feature type="transmembrane region" description="Helical" evidence="5">
    <location>
        <begin position="787"/>
        <end position="816"/>
    </location>
</feature>
<dbReference type="PROSITE" id="PS50893">
    <property type="entry name" value="ABC_TRANSPORTER_2"/>
    <property type="match status" value="1"/>
</dbReference>
<evidence type="ECO:0000313" key="9">
    <source>
        <dbReference type="Proteomes" id="UP000187209"/>
    </source>
</evidence>
<feature type="domain" description="ABC transporter" evidence="6">
    <location>
        <begin position="350"/>
        <end position="603"/>
    </location>
</feature>
<protein>
    <recommendedName>
        <fullName evidence="10">ABC transmembrane type-1 domain-containing protein</fullName>
    </recommendedName>
</protein>